<keyword evidence="3" id="KW-1185">Reference proteome</keyword>
<reference evidence="2" key="1">
    <citation type="submission" date="2023-03" db="EMBL/GenBank/DDBJ databases">
        <title>Electrophorus voltai genome.</title>
        <authorList>
            <person name="Bian C."/>
        </authorList>
    </citation>
    <scope>NUCLEOTIDE SEQUENCE</scope>
    <source>
        <strain evidence="2">CB-2022</strain>
        <tissue evidence="2">Muscle</tissue>
    </source>
</reference>
<feature type="compositionally biased region" description="Basic and acidic residues" evidence="1">
    <location>
        <begin position="226"/>
        <end position="239"/>
    </location>
</feature>
<feature type="non-terminal residue" evidence="2">
    <location>
        <position position="1"/>
    </location>
</feature>
<dbReference type="EMBL" id="JAROKS010000012">
    <property type="protein sequence ID" value="KAK1799066.1"/>
    <property type="molecule type" value="Genomic_DNA"/>
</dbReference>
<accession>A0AAD9DYT7</accession>
<protein>
    <submittedName>
        <fullName evidence="2">Uncharacterized protein</fullName>
    </submittedName>
</protein>
<comment type="caution">
    <text evidence="2">The sequence shown here is derived from an EMBL/GenBank/DDBJ whole genome shotgun (WGS) entry which is preliminary data.</text>
</comment>
<name>A0AAD9DYT7_9TELE</name>
<sequence length="266" mass="29533">MTMLFPAGGDDLMAQRTARHLKGGKRSMPWLASSRVSWWHRSFQTCRTSETRALSSEMTALRPQNLGLQHPVGSEASKCEHIRSIGAIGMRVGGRAIDSIIHPPKTDSYHHVVQLHVNKEIKFGNEERPWEEGRIWEGAGAGWGGAVALTKAATESAAGKQMKLKVVSLGITRPRSLMMGRSQKTRLSGIKRVEQKPSQNVGQPRMLGNGPRLRHGTGTDATFIRSGDEAEEERRKGDGGGDQARTRFSQSMEMRTEAMRKVRPWR</sequence>
<dbReference type="Proteomes" id="UP001239994">
    <property type="component" value="Unassembled WGS sequence"/>
</dbReference>
<evidence type="ECO:0000313" key="2">
    <source>
        <dbReference type="EMBL" id="KAK1799066.1"/>
    </source>
</evidence>
<proteinExistence type="predicted"/>
<organism evidence="2 3">
    <name type="scientific">Electrophorus voltai</name>
    <dbReference type="NCBI Taxonomy" id="2609070"/>
    <lineage>
        <taxon>Eukaryota</taxon>
        <taxon>Metazoa</taxon>
        <taxon>Chordata</taxon>
        <taxon>Craniata</taxon>
        <taxon>Vertebrata</taxon>
        <taxon>Euteleostomi</taxon>
        <taxon>Actinopterygii</taxon>
        <taxon>Neopterygii</taxon>
        <taxon>Teleostei</taxon>
        <taxon>Ostariophysi</taxon>
        <taxon>Gymnotiformes</taxon>
        <taxon>Gymnotoidei</taxon>
        <taxon>Gymnotidae</taxon>
        <taxon>Electrophorus</taxon>
    </lineage>
</organism>
<feature type="region of interest" description="Disordered" evidence="1">
    <location>
        <begin position="195"/>
        <end position="266"/>
    </location>
</feature>
<gene>
    <name evidence="2" type="ORF">P4O66_007329</name>
</gene>
<dbReference type="AlphaFoldDB" id="A0AAD9DYT7"/>
<evidence type="ECO:0000256" key="1">
    <source>
        <dbReference type="SAM" id="MobiDB-lite"/>
    </source>
</evidence>
<evidence type="ECO:0000313" key="3">
    <source>
        <dbReference type="Proteomes" id="UP001239994"/>
    </source>
</evidence>